<comment type="caution">
    <text evidence="1">The sequence shown here is derived from an EMBL/GenBank/DDBJ whole genome shotgun (WGS) entry which is preliminary data.</text>
</comment>
<proteinExistence type="predicted"/>
<dbReference type="EMBL" id="VSSQ01071652">
    <property type="protein sequence ID" value="MPN23209.1"/>
    <property type="molecule type" value="Genomic_DNA"/>
</dbReference>
<reference evidence="1" key="1">
    <citation type="submission" date="2019-08" db="EMBL/GenBank/DDBJ databases">
        <authorList>
            <person name="Kucharzyk K."/>
            <person name="Murdoch R.W."/>
            <person name="Higgins S."/>
            <person name="Loffler F."/>
        </authorList>
    </citation>
    <scope>NUCLEOTIDE SEQUENCE</scope>
</reference>
<organism evidence="1">
    <name type="scientific">bioreactor metagenome</name>
    <dbReference type="NCBI Taxonomy" id="1076179"/>
    <lineage>
        <taxon>unclassified sequences</taxon>
        <taxon>metagenomes</taxon>
        <taxon>ecological metagenomes</taxon>
    </lineage>
</organism>
<accession>A0A645GBN7</accession>
<evidence type="ECO:0000313" key="1">
    <source>
        <dbReference type="EMBL" id="MPN23209.1"/>
    </source>
</evidence>
<gene>
    <name evidence="1" type="ORF">SDC9_170597</name>
</gene>
<protein>
    <submittedName>
        <fullName evidence="1">Uncharacterized protein</fullName>
    </submittedName>
</protein>
<name>A0A645GBN7_9ZZZZ</name>
<sequence length="85" mass="10238">MEELTQVKFDKEVARKYELPDSMQLEEGLMPAVWVSDVFLIKQVRFAKPRQYPEESYESWTKKPCIELVFQKGKLVSMREREDMY</sequence>
<dbReference type="AlphaFoldDB" id="A0A645GBN7"/>